<organism evidence="1">
    <name type="scientific">marine sediment metagenome</name>
    <dbReference type="NCBI Taxonomy" id="412755"/>
    <lineage>
        <taxon>unclassified sequences</taxon>
        <taxon>metagenomes</taxon>
        <taxon>ecological metagenomes</taxon>
    </lineage>
</organism>
<protein>
    <submittedName>
        <fullName evidence="1">Uncharacterized protein</fullName>
    </submittedName>
</protein>
<accession>X1EC68</accession>
<name>X1EC68_9ZZZZ</name>
<sequence>MGNRGKMFVFAPLKNFSYEGDGEINLDKDLKIMRLAPAVIEEVEEVFARGFSPLKPDEIENIRNHFDLYKEVFVERETSKIRKAFGEAEQKFNDVVNALILFKEKNVWIEVIYGVIDDLRYFTRLSEEVSDEIRTYKVTEKEVREFKQWWTKFCKVLKENIYFKRALERFSETGKKARRVDYHLVDCIIGLESLFSEGPGDLRYKVSRRTAVFLAKGEMRRIYKNMKETYSLRNAIVHGKGLDYKKINNSYNKTNNYLRNCLKMIVEKELPLKDKKDKNSFLEDLDIS</sequence>
<dbReference type="EMBL" id="BARU01002775">
    <property type="protein sequence ID" value="GAH30876.1"/>
    <property type="molecule type" value="Genomic_DNA"/>
</dbReference>
<comment type="caution">
    <text evidence="1">The sequence shown here is derived from an EMBL/GenBank/DDBJ whole genome shotgun (WGS) entry which is preliminary data.</text>
</comment>
<proteinExistence type="predicted"/>
<gene>
    <name evidence="1" type="ORF">S03H2_06366</name>
</gene>
<dbReference type="AlphaFoldDB" id="X1EC68"/>
<evidence type="ECO:0000313" key="1">
    <source>
        <dbReference type="EMBL" id="GAH30876.1"/>
    </source>
</evidence>
<reference evidence="1" key="1">
    <citation type="journal article" date="2014" name="Front. Microbiol.">
        <title>High frequency of phylogenetically diverse reductive dehalogenase-homologous genes in deep subseafloor sedimentary metagenomes.</title>
        <authorList>
            <person name="Kawai M."/>
            <person name="Futagami T."/>
            <person name="Toyoda A."/>
            <person name="Takaki Y."/>
            <person name="Nishi S."/>
            <person name="Hori S."/>
            <person name="Arai W."/>
            <person name="Tsubouchi T."/>
            <person name="Morono Y."/>
            <person name="Uchiyama I."/>
            <person name="Ito T."/>
            <person name="Fujiyama A."/>
            <person name="Inagaki F."/>
            <person name="Takami H."/>
        </authorList>
    </citation>
    <scope>NUCLEOTIDE SEQUENCE</scope>
    <source>
        <strain evidence="1">Expedition CK06-06</strain>
    </source>
</reference>